<proteinExistence type="predicted"/>
<dbReference type="RefSeq" id="WP_013234834.1">
    <property type="nucleotide sequence ID" value="NZ_CP008956.1"/>
</dbReference>
<accession>A0A6M3ZRC4</accession>
<gene>
    <name evidence="2" type="ORF">C798_13345</name>
</gene>
<sequence length="124" mass="12775">MNITITPAAEKFMRRMVRFNGGSAQSGFRLQVSAGGCSGLSSEFSVQAQPTPGDVSLDCNGLAVFLPAESRLLLEGVTIDFADTLSESGLTFRNPNAPAASCGTHGSAPPATAAVSISSIRRKA</sequence>
<dbReference type="GeneID" id="29392598"/>
<dbReference type="PANTHER" id="PTHR47265:SF1">
    <property type="entry name" value="IRON-SULFUR ASSEMBLY PROTEIN ISCA, CHLOROPLASTIC"/>
    <property type="match status" value="1"/>
</dbReference>
<evidence type="ECO:0000259" key="1">
    <source>
        <dbReference type="Pfam" id="PF01521"/>
    </source>
</evidence>
<reference evidence="2 3" key="1">
    <citation type="journal article" date="2012" name="J. Bacteriol.">
        <title>Genome sequence of the pathogenic Herbaspirillum seropedicae strain Os34, isolated from rice roots.</title>
        <authorList>
            <person name="Ye W."/>
            <person name="Ye S."/>
            <person name="Liu J."/>
            <person name="Chang S."/>
            <person name="Chen M."/>
            <person name="Zhu B."/>
            <person name="Guo L."/>
            <person name="An Q."/>
        </authorList>
    </citation>
    <scope>NUCLEOTIDE SEQUENCE [LARGE SCALE GENOMIC DNA]</scope>
    <source>
        <strain evidence="2 3">Os34</strain>
    </source>
</reference>
<dbReference type="InterPro" id="IPR016092">
    <property type="entry name" value="ATAP"/>
</dbReference>
<organism evidence="2 3">
    <name type="scientific">Herbaspirillum rubrisubalbicans Os34</name>
    <dbReference type="NCBI Taxonomy" id="1235827"/>
    <lineage>
        <taxon>Bacteria</taxon>
        <taxon>Pseudomonadati</taxon>
        <taxon>Pseudomonadota</taxon>
        <taxon>Betaproteobacteria</taxon>
        <taxon>Burkholderiales</taxon>
        <taxon>Oxalobacteraceae</taxon>
        <taxon>Herbaspirillum</taxon>
    </lineage>
</organism>
<protein>
    <submittedName>
        <fullName evidence="2">Iron-sulfur cluster assembly accessory protein</fullName>
    </submittedName>
</protein>
<dbReference type="GO" id="GO:0051537">
    <property type="term" value="F:2 iron, 2 sulfur cluster binding"/>
    <property type="evidence" value="ECO:0007669"/>
    <property type="project" value="UniProtKB-ARBA"/>
</dbReference>
<evidence type="ECO:0000313" key="2">
    <source>
        <dbReference type="EMBL" id="QJQ01184.1"/>
    </source>
</evidence>
<dbReference type="InterPro" id="IPR031108">
    <property type="entry name" value="IscA_plant_cyanobact"/>
</dbReference>
<dbReference type="SUPFAM" id="SSF89360">
    <property type="entry name" value="HesB-like domain"/>
    <property type="match status" value="1"/>
</dbReference>
<dbReference type="NCBIfam" id="TIGR00049">
    <property type="entry name" value="iron-sulfur cluster assembly accessory protein"/>
    <property type="match status" value="1"/>
</dbReference>
<dbReference type="InterPro" id="IPR035903">
    <property type="entry name" value="HesB-like_dom_sf"/>
</dbReference>
<dbReference type="GO" id="GO:0016226">
    <property type="term" value="P:iron-sulfur cluster assembly"/>
    <property type="evidence" value="ECO:0007669"/>
    <property type="project" value="InterPro"/>
</dbReference>
<dbReference type="Gene3D" id="2.60.300.12">
    <property type="entry name" value="HesB-like domain"/>
    <property type="match status" value="1"/>
</dbReference>
<evidence type="ECO:0000313" key="3">
    <source>
        <dbReference type="Proteomes" id="UP000501648"/>
    </source>
</evidence>
<dbReference type="Pfam" id="PF01521">
    <property type="entry name" value="Fe-S_biosyn"/>
    <property type="match status" value="1"/>
</dbReference>
<feature type="domain" description="Core" evidence="1">
    <location>
        <begin position="1"/>
        <end position="97"/>
    </location>
</feature>
<dbReference type="Proteomes" id="UP000501648">
    <property type="component" value="Chromosome"/>
</dbReference>
<dbReference type="GO" id="GO:0030674">
    <property type="term" value="F:protein-macromolecule adaptor activity"/>
    <property type="evidence" value="ECO:0007669"/>
    <property type="project" value="TreeGrafter"/>
</dbReference>
<name>A0A6M3ZRC4_9BURK</name>
<dbReference type="AlphaFoldDB" id="A0A6M3ZRC4"/>
<dbReference type="EMBL" id="CP008956">
    <property type="protein sequence ID" value="QJQ01184.1"/>
    <property type="molecule type" value="Genomic_DNA"/>
</dbReference>
<dbReference type="PANTHER" id="PTHR47265">
    <property type="entry name" value="IRON-SULFUR ASSEMBLY PROTEIN ISCA, CHLOROPLASTIC"/>
    <property type="match status" value="1"/>
</dbReference>
<dbReference type="InterPro" id="IPR000361">
    <property type="entry name" value="ATAP_core_dom"/>
</dbReference>